<dbReference type="Pfam" id="PF20209">
    <property type="entry name" value="DUF6570"/>
    <property type="match status" value="1"/>
</dbReference>
<protein>
    <recommendedName>
        <fullName evidence="1">DUF6570 domain-containing protein</fullName>
    </recommendedName>
</protein>
<dbReference type="AlphaFoldDB" id="A0A9W9ADW7"/>
<proteinExistence type="predicted"/>
<dbReference type="EMBL" id="JANVFS010000016">
    <property type="protein sequence ID" value="KAJ4479777.1"/>
    <property type="molecule type" value="Genomic_DNA"/>
</dbReference>
<evidence type="ECO:0000313" key="3">
    <source>
        <dbReference type="Proteomes" id="UP001150238"/>
    </source>
</evidence>
<dbReference type="Proteomes" id="UP001150238">
    <property type="component" value="Unassembled WGS sequence"/>
</dbReference>
<dbReference type="InterPro" id="IPR046700">
    <property type="entry name" value="DUF6570"/>
</dbReference>
<feature type="domain" description="DUF6570" evidence="1">
    <location>
        <begin position="124"/>
        <end position="193"/>
    </location>
</feature>
<evidence type="ECO:0000259" key="1">
    <source>
        <dbReference type="Pfam" id="PF20209"/>
    </source>
</evidence>
<gene>
    <name evidence="2" type="ORF">C8J55DRAFT_429701</name>
</gene>
<comment type="caution">
    <text evidence="2">The sequence shown here is derived from an EMBL/GenBank/DDBJ whole genome shotgun (WGS) entry which is preliminary data.</text>
</comment>
<accession>A0A9W9ADW7</accession>
<evidence type="ECO:0000313" key="2">
    <source>
        <dbReference type="EMBL" id="KAJ4479777.1"/>
    </source>
</evidence>
<reference evidence="2" key="2">
    <citation type="journal article" date="2023" name="Proc. Natl. Acad. Sci. U.S.A.">
        <title>A global phylogenomic analysis of the shiitake genus Lentinula.</title>
        <authorList>
            <person name="Sierra-Patev S."/>
            <person name="Min B."/>
            <person name="Naranjo-Ortiz M."/>
            <person name="Looney B."/>
            <person name="Konkel Z."/>
            <person name="Slot J.C."/>
            <person name="Sakamoto Y."/>
            <person name="Steenwyk J.L."/>
            <person name="Rokas A."/>
            <person name="Carro J."/>
            <person name="Camarero S."/>
            <person name="Ferreira P."/>
            <person name="Molpeceres G."/>
            <person name="Ruiz-Duenas F.J."/>
            <person name="Serrano A."/>
            <person name="Henrissat B."/>
            <person name="Drula E."/>
            <person name="Hughes K.W."/>
            <person name="Mata J.L."/>
            <person name="Ishikawa N.K."/>
            <person name="Vargas-Isla R."/>
            <person name="Ushijima S."/>
            <person name="Smith C.A."/>
            <person name="Donoghue J."/>
            <person name="Ahrendt S."/>
            <person name="Andreopoulos W."/>
            <person name="He G."/>
            <person name="LaButti K."/>
            <person name="Lipzen A."/>
            <person name="Ng V."/>
            <person name="Riley R."/>
            <person name="Sandor L."/>
            <person name="Barry K."/>
            <person name="Martinez A.T."/>
            <person name="Xiao Y."/>
            <person name="Gibbons J.G."/>
            <person name="Terashima K."/>
            <person name="Grigoriev I.V."/>
            <person name="Hibbett D."/>
        </authorList>
    </citation>
    <scope>NUCLEOTIDE SEQUENCE</scope>
    <source>
        <strain evidence="2">Sp2 HRB7682 ss15</strain>
    </source>
</reference>
<organism evidence="2 3">
    <name type="scientific">Lentinula lateritia</name>
    <dbReference type="NCBI Taxonomy" id="40482"/>
    <lineage>
        <taxon>Eukaryota</taxon>
        <taxon>Fungi</taxon>
        <taxon>Dikarya</taxon>
        <taxon>Basidiomycota</taxon>
        <taxon>Agaricomycotina</taxon>
        <taxon>Agaricomycetes</taxon>
        <taxon>Agaricomycetidae</taxon>
        <taxon>Agaricales</taxon>
        <taxon>Marasmiineae</taxon>
        <taxon>Omphalotaceae</taxon>
        <taxon>Lentinula</taxon>
    </lineage>
</organism>
<feature type="non-terminal residue" evidence="2">
    <location>
        <position position="195"/>
    </location>
</feature>
<sequence length="195" mass="21591">MDKIFEIGATASTSVLQVPHNDEFPPEPLTQTKINEIIRIFCKKSDPIMFEEAGCSVCGQLTKLTSLSSLKFIKTMLHILEAPGVTRLSRASTSDPIRELRGPVLDTSCSNQVCDSCRSSIRKGYVPRYALCRGLWLGEVPAELSDLSFYEKLLVARVRHSKCFVRVQVGGSNGNGHCKMIANVIAFENPLPKIY</sequence>
<name>A0A9W9ADW7_9AGAR</name>
<reference evidence="2" key="1">
    <citation type="submission" date="2022-08" db="EMBL/GenBank/DDBJ databases">
        <authorList>
            <consortium name="DOE Joint Genome Institute"/>
            <person name="Min B."/>
            <person name="Riley R."/>
            <person name="Sierra-Patev S."/>
            <person name="Naranjo-Ortiz M."/>
            <person name="Looney B."/>
            <person name="Konkel Z."/>
            <person name="Slot J.C."/>
            <person name="Sakamoto Y."/>
            <person name="Steenwyk J.L."/>
            <person name="Rokas A."/>
            <person name="Carro J."/>
            <person name="Camarero S."/>
            <person name="Ferreira P."/>
            <person name="Molpeceres G."/>
            <person name="Ruiz-Duenas F.J."/>
            <person name="Serrano A."/>
            <person name="Henrissat B."/>
            <person name="Drula E."/>
            <person name="Hughes K.W."/>
            <person name="Mata J.L."/>
            <person name="Ishikawa N.K."/>
            <person name="Vargas-Isla R."/>
            <person name="Ushijima S."/>
            <person name="Smith C.A."/>
            <person name="Ahrendt S."/>
            <person name="Andreopoulos W."/>
            <person name="He G."/>
            <person name="Labutti K."/>
            <person name="Lipzen A."/>
            <person name="Ng V."/>
            <person name="Sandor L."/>
            <person name="Barry K."/>
            <person name="Martinez A.T."/>
            <person name="Xiao Y."/>
            <person name="Gibbons J.G."/>
            <person name="Terashima K."/>
            <person name="Hibbett D.S."/>
            <person name="Grigoriev I.V."/>
        </authorList>
    </citation>
    <scope>NUCLEOTIDE SEQUENCE</scope>
    <source>
        <strain evidence="2">Sp2 HRB7682 ss15</strain>
    </source>
</reference>